<evidence type="ECO:0000313" key="3">
    <source>
        <dbReference type="Proteomes" id="UP000196531"/>
    </source>
</evidence>
<dbReference type="EMBL" id="MAAO01000004">
    <property type="protein sequence ID" value="OUR98448.1"/>
    <property type="molecule type" value="Genomic_DNA"/>
</dbReference>
<sequence>MKSVIKSSFVLILFLTCLQLAGQEANSLKCTSRKLKVIFINGVLNEQEEPAKVITKIKELMKKESSNNGKEFHPLLDGDSAQSIEKFIKFEPTLFQ</sequence>
<organism evidence="2 3">
    <name type="scientific">Halobacteriovorax marinus</name>
    <dbReference type="NCBI Taxonomy" id="97084"/>
    <lineage>
        <taxon>Bacteria</taxon>
        <taxon>Pseudomonadati</taxon>
        <taxon>Bdellovibrionota</taxon>
        <taxon>Bacteriovoracia</taxon>
        <taxon>Bacteriovoracales</taxon>
        <taxon>Halobacteriovoraceae</taxon>
        <taxon>Halobacteriovorax</taxon>
    </lineage>
</organism>
<comment type="caution">
    <text evidence="2">The sequence shown here is derived from an EMBL/GenBank/DDBJ whole genome shotgun (WGS) entry which is preliminary data.</text>
</comment>
<keyword evidence="1" id="KW-0732">Signal</keyword>
<dbReference type="AlphaFoldDB" id="A0A1Y5FAC1"/>
<name>A0A1Y5FAC1_9BACT</name>
<feature type="signal peptide" evidence="1">
    <location>
        <begin position="1"/>
        <end position="21"/>
    </location>
</feature>
<accession>A0A1Y5FAC1</accession>
<dbReference type="Proteomes" id="UP000196531">
    <property type="component" value="Unassembled WGS sequence"/>
</dbReference>
<protein>
    <submittedName>
        <fullName evidence="2">Uncharacterized protein</fullName>
    </submittedName>
</protein>
<feature type="chain" id="PRO_5012779967" evidence="1">
    <location>
        <begin position="22"/>
        <end position="96"/>
    </location>
</feature>
<reference evidence="3" key="1">
    <citation type="journal article" date="2017" name="Proc. Natl. Acad. Sci. U.S.A.">
        <title>Simulation of Deepwater Horizon oil plume reveals substrate specialization within a complex community of hydrocarbon-degraders.</title>
        <authorList>
            <person name="Hu P."/>
            <person name="Dubinsky E.A."/>
            <person name="Probst A.J."/>
            <person name="Wang J."/>
            <person name="Sieber C.M.K."/>
            <person name="Tom L.M."/>
            <person name="Gardinali P."/>
            <person name="Banfield J.F."/>
            <person name="Atlas R.M."/>
            <person name="Andersen G.L."/>
        </authorList>
    </citation>
    <scope>NUCLEOTIDE SEQUENCE [LARGE SCALE GENOMIC DNA]</scope>
</reference>
<gene>
    <name evidence="2" type="ORF">A9Q84_03280</name>
</gene>
<proteinExistence type="predicted"/>
<evidence type="ECO:0000313" key="2">
    <source>
        <dbReference type="EMBL" id="OUR98448.1"/>
    </source>
</evidence>
<evidence type="ECO:0000256" key="1">
    <source>
        <dbReference type="SAM" id="SignalP"/>
    </source>
</evidence>